<dbReference type="PRINTS" id="PR00114">
    <property type="entry name" value="STPHPHTASE"/>
</dbReference>
<evidence type="ECO:0000259" key="2">
    <source>
        <dbReference type="SMART" id="SM00156"/>
    </source>
</evidence>
<comment type="caution">
    <text evidence="3">The sequence shown here is derived from an EMBL/GenBank/DDBJ whole genome shotgun (WGS) entry which is preliminary data.</text>
</comment>
<evidence type="ECO:0000313" key="4">
    <source>
        <dbReference type="Proteomes" id="UP001501274"/>
    </source>
</evidence>
<accession>A0AAW3BPX7</accession>
<name>A0AAW3BPX7_9TRYP</name>
<feature type="region of interest" description="Disordered" evidence="1">
    <location>
        <begin position="918"/>
        <end position="939"/>
    </location>
</feature>
<dbReference type="InterPro" id="IPR029052">
    <property type="entry name" value="Metallo-depent_PP-like"/>
</dbReference>
<dbReference type="Pfam" id="PF00149">
    <property type="entry name" value="Metallophos"/>
    <property type="match status" value="1"/>
</dbReference>
<dbReference type="GO" id="GO:0004722">
    <property type="term" value="F:protein serine/threonine phosphatase activity"/>
    <property type="evidence" value="ECO:0007669"/>
    <property type="project" value="TreeGrafter"/>
</dbReference>
<proteinExistence type="predicted"/>
<feature type="compositionally biased region" description="Low complexity" evidence="1">
    <location>
        <begin position="1040"/>
        <end position="1057"/>
    </location>
</feature>
<sequence length="1424" mass="152815">MKGNPRAHESVYASSLAPSVSQVPLLPQDSSTGPWRVIAVPRHGGGAVVQWHRDSRAVKVTVGDAGAHRSWVHAARLFVNPNADTVQLTVLHSGLRAYIDGQRLLRIGSPVEVQATQRISFGADPTSYAAVPAAHNLSPGACATCTPPPLATPVYSAVVSQEGHIATEGRHGQEMSSCCTPRSSRSSSCLDDSLLPMCFDKECVRDSATATSPSPEALKVRVAPAKMGAQQNSAPCKATSASPLLARQRASEPLGHTLTGALRSIAVTTTSVGEDVNAVRQSRKKCAISATLTEKASTGLCVKCTATVARCSSDAVNTATGAALLVVYSEEERAGAAACSPSQALPCGLSALSPFLYGEAAELERSRVKALCRALECESRARTQLHTRPCWTLDPVTNVRSPDWEVLHAMQSDTPPPRSHGIYQLSCGSVGFDDAMMAFRRDHAGLPASSARGVVQRPRPLRPHLQRPGAAPLRVSHHSSGAFSLQFTERTSIDAEGGGRETEAHARLLSGDEMVTLPSSVLSSGLAAAGNAWRRPHIWERLHLCPRMTVNPFIVEAFGNTHRYRPLAQLNDTQNADSSYSSAKSSGGEASVGVFDRFAGVPWQHPIIADEIVTPRTEEFLRDVLRRHPDSTSATEDAAFLHCALRRSYDADTDRFSYVDSPAYVQVIFSRFSTLLTAVKARLQESRPVLRLSSPLLCGGDLLGSFADLLVLLDSVAYFAHWSTMHTPLLLLGNYVDVGWHSVEVCVLLCCWAYLQPSKVHLLRGPHEDPAVNGNYHFLGKRCLRYKCRQRFGSRRGIALWTQLNDVFALLPVAAVVDERVFATHGGVPLLRASMSPGGEESKGIAVGHQRGNKAPVQSLYTCTSASPTPTSSNTSTLLPFSPHTGAGVSSVEWLTAYAYEGADVNVMQGVRLAELHPTSTPHHCPPTPVMTKPPDTSTEGYAEVQKRATSAGLLPLEPLSGDPVDESDGCPTASTECAATRAAAVSATDLPSWSTSPCDPTPLPHLGMTGLALESRYEINAAVVLSPETTQARTSAPLSPSSRTTHPRPTTAAAPSDLQKPSRAASVCNRTCTAADKFQSVAEGGRATTKDSTGTSHETASVPSRSPYGDFSLGGAPTQVSASPAAASNSPVACSSASACGTSSGVWSAQGHEADRVSPSTHASVDEDEPSEDDFDALLAAMHTSEYSFRTLQRTIALEGGGMTRRFRLVRELLWNRPREAAAKLLMPEEELIGDDRDAPAVLWWRPRRVEGCCCCPADRAHRCCRTFGSRALIQFFLRFRFSLLIRGAPEDPTELYGVELSEEGRLLTLNTCRRRCKMALQAAACVIESQMLRLATWGPQELADSLGQQSLSSLPGVQEAEAARADFQQFVCDAMRDRLRDHHIVGPGDQWSVLSAYKAYKQQQSADWHVAAKAVAGACRRS</sequence>
<keyword evidence="4" id="KW-1185">Reference proteome</keyword>
<dbReference type="CDD" id="cd00144">
    <property type="entry name" value="MPP_PPP_family"/>
    <property type="match status" value="1"/>
</dbReference>
<dbReference type="Proteomes" id="UP001501274">
    <property type="component" value="Unassembled WGS sequence"/>
</dbReference>
<evidence type="ECO:0000313" key="3">
    <source>
        <dbReference type="EMBL" id="KAL0523751.1"/>
    </source>
</evidence>
<feature type="region of interest" description="Disordered" evidence="1">
    <location>
        <begin position="1029"/>
        <end position="1064"/>
    </location>
</feature>
<dbReference type="PANTHER" id="PTHR11668">
    <property type="entry name" value="SERINE/THREONINE PROTEIN PHOSPHATASE"/>
    <property type="match status" value="1"/>
</dbReference>
<dbReference type="InterPro" id="IPR006186">
    <property type="entry name" value="Ser/Thr-sp_prot-phosphatase"/>
</dbReference>
<feature type="compositionally biased region" description="Polar residues" evidence="1">
    <location>
        <begin position="1091"/>
        <end position="1105"/>
    </location>
</feature>
<dbReference type="InterPro" id="IPR050341">
    <property type="entry name" value="PP1_catalytic_subunit"/>
</dbReference>
<feature type="region of interest" description="Disordered" evidence="1">
    <location>
        <begin position="1151"/>
        <end position="1173"/>
    </location>
</feature>
<dbReference type="SUPFAM" id="SSF56300">
    <property type="entry name" value="Metallo-dependent phosphatases"/>
    <property type="match status" value="1"/>
</dbReference>
<feature type="compositionally biased region" description="Polar residues" evidence="1">
    <location>
        <begin position="1029"/>
        <end position="1039"/>
    </location>
</feature>
<gene>
    <name evidence="3" type="ORF">Q4I28_004157</name>
</gene>
<dbReference type="InterPro" id="IPR004843">
    <property type="entry name" value="Calcineurin-like_PHP"/>
</dbReference>
<dbReference type="EMBL" id="JBAMZN010000026">
    <property type="protein sequence ID" value="KAL0523751.1"/>
    <property type="molecule type" value="Genomic_DNA"/>
</dbReference>
<feature type="compositionally biased region" description="Low complexity" evidence="1">
    <location>
        <begin position="1121"/>
        <end position="1135"/>
    </location>
</feature>
<reference evidence="3 4" key="1">
    <citation type="submission" date="2024-02" db="EMBL/GenBank/DDBJ databases">
        <title>FIRST GENOME SEQUENCES OF Leishmania (Viannia) shawi, Leishmania (Viannia) lindenbergi AND Leishmania (Viannia) utingensis.</title>
        <authorList>
            <person name="Resadore F."/>
            <person name="Custodio M.G.F."/>
            <person name="Boite M.C."/>
            <person name="Cupolillo E."/>
            <person name="Ferreira G.E.M."/>
        </authorList>
    </citation>
    <scope>NUCLEOTIDE SEQUENCE [LARGE SCALE GENOMIC DNA]</scope>
    <source>
        <strain evidence="3 4">MDAS/BR/1979/M5533</strain>
    </source>
</reference>
<organism evidence="3 4">
    <name type="scientific">Leishmania naiffi</name>
    <dbReference type="NCBI Taxonomy" id="5678"/>
    <lineage>
        <taxon>Eukaryota</taxon>
        <taxon>Discoba</taxon>
        <taxon>Euglenozoa</taxon>
        <taxon>Kinetoplastea</taxon>
        <taxon>Metakinetoplastina</taxon>
        <taxon>Trypanosomatida</taxon>
        <taxon>Trypanosomatidae</taxon>
        <taxon>Leishmaniinae</taxon>
        <taxon>Leishmania</taxon>
        <taxon>Leishmania naiffi species complex</taxon>
    </lineage>
</organism>
<evidence type="ECO:0000256" key="1">
    <source>
        <dbReference type="SAM" id="MobiDB-lite"/>
    </source>
</evidence>
<feature type="domain" description="Serine/threonine specific protein phosphatases" evidence="2">
    <location>
        <begin position="663"/>
        <end position="1343"/>
    </location>
</feature>
<dbReference type="SMART" id="SM00156">
    <property type="entry name" value="PP2Ac"/>
    <property type="match status" value="1"/>
</dbReference>
<feature type="region of interest" description="Disordered" evidence="1">
    <location>
        <begin position="1083"/>
        <end position="1135"/>
    </location>
</feature>
<dbReference type="GO" id="GO:0005737">
    <property type="term" value="C:cytoplasm"/>
    <property type="evidence" value="ECO:0007669"/>
    <property type="project" value="TreeGrafter"/>
</dbReference>
<dbReference type="GO" id="GO:0005634">
    <property type="term" value="C:nucleus"/>
    <property type="evidence" value="ECO:0007669"/>
    <property type="project" value="TreeGrafter"/>
</dbReference>
<dbReference type="Gene3D" id="3.60.21.10">
    <property type="match status" value="1"/>
</dbReference>
<protein>
    <submittedName>
        <fullName evidence="3">Calcineurin-like phosphoesterase</fullName>
    </submittedName>
</protein>
<dbReference type="PANTHER" id="PTHR11668:SF496">
    <property type="entry name" value="SERINE_THREONINE-PROTEIN PHOSPHATASE"/>
    <property type="match status" value="1"/>
</dbReference>